<reference evidence="4 5" key="1">
    <citation type="submission" date="2020-08" db="EMBL/GenBank/DDBJ databases">
        <title>Genomic Encyclopedia of Type Strains, Phase III (KMG-III): the genomes of soil and plant-associated and newly described type strains.</title>
        <authorList>
            <person name="Whitman W."/>
        </authorList>
    </citation>
    <scope>NUCLEOTIDE SEQUENCE [LARGE SCALE GENOMIC DNA]</scope>
    <source>
        <strain evidence="4 5">CECT 8840</strain>
    </source>
</reference>
<evidence type="ECO:0000313" key="5">
    <source>
        <dbReference type="Proteomes" id="UP000552644"/>
    </source>
</evidence>
<dbReference type="EMBL" id="JACHJP010000001">
    <property type="protein sequence ID" value="MBB4913122.1"/>
    <property type="molecule type" value="Genomic_DNA"/>
</dbReference>
<dbReference type="InterPro" id="IPR001434">
    <property type="entry name" value="OmcB-like_DUF11"/>
</dbReference>
<dbReference type="InterPro" id="IPR047589">
    <property type="entry name" value="DUF11_rpt"/>
</dbReference>
<protein>
    <submittedName>
        <fullName evidence="4">Putative repeat protein (TIGR01451 family)</fullName>
    </submittedName>
</protein>
<feature type="chain" id="PRO_5031080669" evidence="2">
    <location>
        <begin position="30"/>
        <end position="522"/>
    </location>
</feature>
<proteinExistence type="predicted"/>
<evidence type="ECO:0000259" key="3">
    <source>
        <dbReference type="Pfam" id="PF01345"/>
    </source>
</evidence>
<name>A0A7W7VJX8_9ACTN</name>
<dbReference type="RefSeq" id="WP_221460273.1">
    <property type="nucleotide sequence ID" value="NZ_JACHJP010000001.1"/>
</dbReference>
<dbReference type="Pfam" id="PF01345">
    <property type="entry name" value="DUF11"/>
    <property type="match status" value="2"/>
</dbReference>
<dbReference type="Proteomes" id="UP000552644">
    <property type="component" value="Unassembled WGS sequence"/>
</dbReference>
<feature type="region of interest" description="Disordered" evidence="1">
    <location>
        <begin position="281"/>
        <end position="302"/>
    </location>
</feature>
<dbReference type="Gene3D" id="2.60.40.10">
    <property type="entry name" value="Immunoglobulins"/>
    <property type="match status" value="1"/>
</dbReference>
<dbReference type="AlphaFoldDB" id="A0A7W7VJX8"/>
<dbReference type="SUPFAM" id="SSF49401">
    <property type="entry name" value="Bacterial adhesins"/>
    <property type="match status" value="1"/>
</dbReference>
<dbReference type="GO" id="GO:0005975">
    <property type="term" value="P:carbohydrate metabolic process"/>
    <property type="evidence" value="ECO:0007669"/>
    <property type="project" value="UniProtKB-ARBA"/>
</dbReference>
<feature type="domain" description="DUF11" evidence="3">
    <location>
        <begin position="386"/>
        <end position="499"/>
    </location>
</feature>
<dbReference type="NCBIfam" id="TIGR01451">
    <property type="entry name" value="B_ant_repeat"/>
    <property type="match status" value="2"/>
</dbReference>
<dbReference type="Gene3D" id="2.60.40.740">
    <property type="match status" value="1"/>
</dbReference>
<accession>A0A7W7VJX8</accession>
<sequence length="522" mass="53488">MRHIRRMCYPVAALAMLAVPLTLPGSANAGAHTRADTVRPASGKAALAAPVPAACPRRVALVNGGFEQPAFSGGAVRFFPDASLNGVPGWLTSATDHQIELWTGPPNPTNAVPAEGRQFAELNANQVSTLYQDHATTPGSTLYWRLAHRGRLGVDTMALEIGAPGAPVGQRTVSDGAGAWGTYTGTYTVPAGQTLTRFAFHSLSAAGGNRSIGNFLDDVFFGTAPCVIVTKSAVPDGPADVGDVITYRLTARNEGGAVAENVRLTDAIPEGTAYVPGSLRVVDGPNAGPKTDQGGDDQATYDPGDDRISFLLGDGATDSAPGRLANTADLPGGTTVEFRVRVQRAAAGGQIVNEATVGYDNLLGDEPQELRSTTGEVVTRVNPAVDLSVVKSADLVRATVGQTVTYRLSVRNAGPNDASGVTVEESLPAGLTFVSATASSGGYDPVAGLWTVGALPSGETATLTVHAKATETGRTTNTATVSGDELDLDPANDSDSVEVCVEPPKPCSDCAPAACAACGPRA</sequence>
<dbReference type="PANTHER" id="PTHR34819:SF3">
    <property type="entry name" value="CELL SURFACE PROTEIN"/>
    <property type="match status" value="1"/>
</dbReference>
<dbReference type="InterPro" id="IPR008966">
    <property type="entry name" value="Adhesion_dom_sf"/>
</dbReference>
<dbReference type="PANTHER" id="PTHR34819">
    <property type="entry name" value="LARGE CYSTEINE-RICH PERIPLASMIC PROTEIN OMCB"/>
    <property type="match status" value="1"/>
</dbReference>
<dbReference type="InterPro" id="IPR013783">
    <property type="entry name" value="Ig-like_fold"/>
</dbReference>
<organism evidence="4 5">
    <name type="scientific">Streptosporangium saharense</name>
    <dbReference type="NCBI Taxonomy" id="1706840"/>
    <lineage>
        <taxon>Bacteria</taxon>
        <taxon>Bacillati</taxon>
        <taxon>Actinomycetota</taxon>
        <taxon>Actinomycetes</taxon>
        <taxon>Streptosporangiales</taxon>
        <taxon>Streptosporangiaceae</taxon>
        <taxon>Streptosporangium</taxon>
    </lineage>
</organism>
<dbReference type="Gene3D" id="2.60.120.260">
    <property type="entry name" value="Galactose-binding domain-like"/>
    <property type="match status" value="1"/>
</dbReference>
<evidence type="ECO:0000256" key="1">
    <source>
        <dbReference type="SAM" id="MobiDB-lite"/>
    </source>
</evidence>
<evidence type="ECO:0000256" key="2">
    <source>
        <dbReference type="SAM" id="SignalP"/>
    </source>
</evidence>
<feature type="domain" description="DUF11" evidence="3">
    <location>
        <begin position="229"/>
        <end position="275"/>
    </location>
</feature>
<keyword evidence="5" id="KW-1185">Reference proteome</keyword>
<evidence type="ECO:0000313" key="4">
    <source>
        <dbReference type="EMBL" id="MBB4913122.1"/>
    </source>
</evidence>
<keyword evidence="2" id="KW-0732">Signal</keyword>
<comment type="caution">
    <text evidence="4">The sequence shown here is derived from an EMBL/GenBank/DDBJ whole genome shotgun (WGS) entry which is preliminary data.</text>
</comment>
<gene>
    <name evidence="4" type="ORF">FHS44_000194</name>
</gene>
<feature type="signal peptide" evidence="2">
    <location>
        <begin position="1"/>
        <end position="29"/>
    </location>
</feature>
<dbReference type="InterPro" id="IPR051172">
    <property type="entry name" value="Chlamydia_OmcB"/>
</dbReference>